<proteinExistence type="predicted"/>
<organism evidence="2 3">
    <name type="scientific">Microbacterium galbinum</name>
    <dbReference type="NCBI Taxonomy" id="2851646"/>
    <lineage>
        <taxon>Bacteria</taxon>
        <taxon>Bacillati</taxon>
        <taxon>Actinomycetota</taxon>
        <taxon>Actinomycetes</taxon>
        <taxon>Micrococcales</taxon>
        <taxon>Microbacteriaceae</taxon>
        <taxon>Microbacterium</taxon>
    </lineage>
</organism>
<evidence type="ECO:0000256" key="1">
    <source>
        <dbReference type="SAM" id="Phobius"/>
    </source>
</evidence>
<reference evidence="2 3" key="1">
    <citation type="submission" date="2021-06" db="EMBL/GenBank/DDBJ databases">
        <title>Genome-based taxonomic framework of Microbacterium strains isolated from marine environment, the description of four new species and reclassification of four preexisting species.</title>
        <authorList>
            <person name="Lee S.D."/>
            <person name="Kim S.-M."/>
            <person name="Byeon Y.-S."/>
            <person name="Yang H.L."/>
            <person name="Kim I.S."/>
        </authorList>
    </citation>
    <scope>NUCLEOTIDE SEQUENCE [LARGE SCALE GENOMIC DNA]</scope>
    <source>
        <strain evidence="2 3">SSW1-36</strain>
    </source>
</reference>
<feature type="transmembrane region" description="Helical" evidence="1">
    <location>
        <begin position="37"/>
        <end position="59"/>
    </location>
</feature>
<keyword evidence="1" id="KW-1133">Transmembrane helix</keyword>
<dbReference type="RefSeq" id="WP_247623553.1">
    <property type="nucleotide sequence ID" value="NZ_CP078077.1"/>
</dbReference>
<dbReference type="Proteomes" id="UP000831963">
    <property type="component" value="Chromosome"/>
</dbReference>
<keyword evidence="3" id="KW-1185">Reference proteome</keyword>
<name>A0ABY4ITD2_9MICO</name>
<keyword evidence="1" id="KW-0472">Membrane</keyword>
<dbReference type="EMBL" id="CP078077">
    <property type="protein sequence ID" value="UPL14608.1"/>
    <property type="molecule type" value="Genomic_DNA"/>
</dbReference>
<keyword evidence="1" id="KW-0812">Transmembrane</keyword>
<accession>A0ABY4ITD2</accession>
<feature type="transmembrane region" description="Helical" evidence="1">
    <location>
        <begin position="79"/>
        <end position="101"/>
    </location>
</feature>
<evidence type="ECO:0000313" key="2">
    <source>
        <dbReference type="EMBL" id="UPL14608.1"/>
    </source>
</evidence>
<gene>
    <name evidence="2" type="ORF">KV396_09020</name>
</gene>
<protein>
    <submittedName>
        <fullName evidence="2">Uncharacterized protein</fullName>
    </submittedName>
</protein>
<sequence>MSFLWRYFRREVDYSSLDDGTPDDDAPLPAPSRAGRVLACTVVILFGAVFLVAVVAVGIRVEWVLTDTIPWRNTEIWAWPPMVFCAIVGVAVTGFGVRLLMTAIRGPRL</sequence>
<evidence type="ECO:0000313" key="3">
    <source>
        <dbReference type="Proteomes" id="UP000831963"/>
    </source>
</evidence>